<keyword evidence="4" id="KW-1185">Reference proteome</keyword>
<proteinExistence type="predicted"/>
<evidence type="ECO:0000313" key="4">
    <source>
        <dbReference type="Proteomes" id="UP000799777"/>
    </source>
</evidence>
<sequence>MDRGPTLVQCFDIGSFQSHYRLLCRSPGWLCKLQVYGRTHSHVVFWKEDFHSNSGLKDLRSCLTQQTVDRDFANYNHLQMRRQELERQSDYKQRLAHLSSGLEALKREDSEAIHRMTEEASAKDHWKLLLYAIRPPSDNEPKLKQVEELVEQAVYRAQHTLDRSVALAAESRAERTGRATAEQDAEQEQPASCSQAPWKGFVAVSYRWEPSEGECDKKEKPRIASKMEEQLKVRDIVLDRTSRFIRYKQARGVMLPLLFDELSIVQKKTSERETAMQSMDVVYKKCAYAVGYLWTQLQSQTEMNRLSDLLSGRIVERKLVEGNLLLIKGINKEIVREVLDVLKIITDDVWWTRTWIFQEDYLAGKRMWLMIRHACGLRKPLVHNKLGLLQGKAIVRPDELKTYATLFCLACRNAIRKDSIIIKQSTKISEKVAKYNILCKYQSTAVNAEESMTTRILKDLDGRESKVRTNLLPIVAIVCAYDVRL</sequence>
<feature type="domain" description="Heterokaryon incompatibility" evidence="2">
    <location>
        <begin position="201"/>
        <end position="359"/>
    </location>
</feature>
<dbReference type="Proteomes" id="UP000799777">
    <property type="component" value="Unassembled WGS sequence"/>
</dbReference>
<evidence type="ECO:0000313" key="3">
    <source>
        <dbReference type="EMBL" id="KAF2023593.1"/>
    </source>
</evidence>
<dbReference type="EMBL" id="ML978336">
    <property type="protein sequence ID" value="KAF2023593.1"/>
    <property type="molecule type" value="Genomic_DNA"/>
</dbReference>
<gene>
    <name evidence="3" type="ORF">EK21DRAFT_94781</name>
</gene>
<feature type="region of interest" description="Disordered" evidence="1">
    <location>
        <begin position="172"/>
        <end position="194"/>
    </location>
</feature>
<comment type="caution">
    <text evidence="3">The sequence shown here is derived from an EMBL/GenBank/DDBJ whole genome shotgun (WGS) entry which is preliminary data.</text>
</comment>
<organism evidence="3 4">
    <name type="scientific">Setomelanomma holmii</name>
    <dbReference type="NCBI Taxonomy" id="210430"/>
    <lineage>
        <taxon>Eukaryota</taxon>
        <taxon>Fungi</taxon>
        <taxon>Dikarya</taxon>
        <taxon>Ascomycota</taxon>
        <taxon>Pezizomycotina</taxon>
        <taxon>Dothideomycetes</taxon>
        <taxon>Pleosporomycetidae</taxon>
        <taxon>Pleosporales</taxon>
        <taxon>Pleosporineae</taxon>
        <taxon>Phaeosphaeriaceae</taxon>
        <taxon>Setomelanomma</taxon>
    </lineage>
</organism>
<protein>
    <recommendedName>
        <fullName evidence="2">Heterokaryon incompatibility domain-containing protein</fullName>
    </recommendedName>
</protein>
<accession>A0A9P4GVD1</accession>
<evidence type="ECO:0000259" key="2">
    <source>
        <dbReference type="Pfam" id="PF06985"/>
    </source>
</evidence>
<reference evidence="3" key="1">
    <citation type="journal article" date="2020" name="Stud. Mycol.">
        <title>101 Dothideomycetes genomes: a test case for predicting lifestyles and emergence of pathogens.</title>
        <authorList>
            <person name="Haridas S."/>
            <person name="Albert R."/>
            <person name="Binder M."/>
            <person name="Bloem J."/>
            <person name="Labutti K."/>
            <person name="Salamov A."/>
            <person name="Andreopoulos B."/>
            <person name="Baker S."/>
            <person name="Barry K."/>
            <person name="Bills G."/>
            <person name="Bluhm B."/>
            <person name="Cannon C."/>
            <person name="Castanera R."/>
            <person name="Culley D."/>
            <person name="Daum C."/>
            <person name="Ezra D."/>
            <person name="Gonzalez J."/>
            <person name="Henrissat B."/>
            <person name="Kuo A."/>
            <person name="Liang C."/>
            <person name="Lipzen A."/>
            <person name="Lutzoni F."/>
            <person name="Magnuson J."/>
            <person name="Mondo S."/>
            <person name="Nolan M."/>
            <person name="Ohm R."/>
            <person name="Pangilinan J."/>
            <person name="Park H.-J."/>
            <person name="Ramirez L."/>
            <person name="Alfaro M."/>
            <person name="Sun H."/>
            <person name="Tritt A."/>
            <person name="Yoshinaga Y."/>
            <person name="Zwiers L.-H."/>
            <person name="Turgeon B."/>
            <person name="Goodwin S."/>
            <person name="Spatafora J."/>
            <person name="Crous P."/>
            <person name="Grigoriev I."/>
        </authorList>
    </citation>
    <scope>NUCLEOTIDE SEQUENCE</scope>
    <source>
        <strain evidence="3">CBS 110217</strain>
    </source>
</reference>
<dbReference type="InterPro" id="IPR010730">
    <property type="entry name" value="HET"/>
</dbReference>
<dbReference type="Pfam" id="PF06985">
    <property type="entry name" value="HET"/>
    <property type="match status" value="1"/>
</dbReference>
<evidence type="ECO:0000256" key="1">
    <source>
        <dbReference type="SAM" id="MobiDB-lite"/>
    </source>
</evidence>
<dbReference type="OrthoDB" id="270167at2759"/>
<name>A0A9P4GVD1_9PLEO</name>
<dbReference type="AlphaFoldDB" id="A0A9P4GVD1"/>